<accession>A0A9Q6A686</accession>
<feature type="chain" id="PRO_5040362980" evidence="1">
    <location>
        <begin position="29"/>
        <end position="116"/>
    </location>
</feature>
<dbReference type="AlphaFoldDB" id="A0A9Q6A686"/>
<dbReference type="Proteomes" id="UP000234803">
    <property type="component" value="Unassembled WGS sequence"/>
</dbReference>
<feature type="signal peptide" evidence="1">
    <location>
        <begin position="1"/>
        <end position="28"/>
    </location>
</feature>
<proteinExistence type="predicted"/>
<dbReference type="EMBL" id="PGUV01000015">
    <property type="protein sequence ID" value="PLS05144.1"/>
    <property type="molecule type" value="Genomic_DNA"/>
</dbReference>
<evidence type="ECO:0000313" key="3">
    <source>
        <dbReference type="Proteomes" id="UP000234803"/>
    </source>
</evidence>
<evidence type="ECO:0000256" key="1">
    <source>
        <dbReference type="SAM" id="SignalP"/>
    </source>
</evidence>
<evidence type="ECO:0000313" key="2">
    <source>
        <dbReference type="EMBL" id="PLS05144.1"/>
    </source>
</evidence>
<gene>
    <name evidence="2" type="ORF">CUU63_17020</name>
</gene>
<reference evidence="2 3" key="1">
    <citation type="submission" date="2017-12" db="EMBL/GenBank/DDBJ databases">
        <title>Comparative Functional Genomics of Dry Heat Resistant strains isolated from the Viking Spacecraft.</title>
        <authorList>
            <person name="Seuylemezian A."/>
            <person name="Cooper K."/>
            <person name="Vaishampayan P."/>
        </authorList>
    </citation>
    <scope>NUCLEOTIDE SEQUENCE [LARGE SCALE GENOMIC DNA]</scope>
    <source>
        <strain evidence="2 3">V48-19</strain>
    </source>
</reference>
<organism evidence="2 3">
    <name type="scientific">Bacillus halotolerans</name>
    <dbReference type="NCBI Taxonomy" id="260554"/>
    <lineage>
        <taxon>Bacteria</taxon>
        <taxon>Bacillati</taxon>
        <taxon>Bacillota</taxon>
        <taxon>Bacilli</taxon>
        <taxon>Bacillales</taxon>
        <taxon>Bacillaceae</taxon>
        <taxon>Bacillus</taxon>
    </lineage>
</organism>
<sequence>MKLAKNVLLSLATVSLVFAPFFNSSASAAGTTTKVNKNIWDPTETRITLKVGDVRTFANAGNHVSFNPLTSPNAITWTTLGSIKTIQVFAVAKGQAYLEFYDDSFTWRTRYYFVVQ</sequence>
<name>A0A9Q6A686_9BACI</name>
<comment type="caution">
    <text evidence="2">The sequence shown here is derived from an EMBL/GenBank/DDBJ whole genome shotgun (WGS) entry which is preliminary data.</text>
</comment>
<dbReference type="RefSeq" id="WP_101861103.1">
    <property type="nucleotide sequence ID" value="NZ_PGUV01000015.1"/>
</dbReference>
<keyword evidence="1" id="KW-0732">Signal</keyword>
<protein>
    <submittedName>
        <fullName evidence="2">Uncharacterized protein</fullName>
    </submittedName>
</protein>